<feature type="transmembrane region" description="Helical" evidence="1">
    <location>
        <begin position="102"/>
        <end position="121"/>
    </location>
</feature>
<reference evidence="2 3" key="1">
    <citation type="journal article" date="2003" name="Proc. Natl. Acad. Sci. U.S.A.">
        <title>Complete genome sequence of the marine planctomycete Pirellula sp. strain 1.</title>
        <authorList>
            <person name="Gloeckner F.O."/>
            <person name="Kube M."/>
            <person name="Bauer M."/>
            <person name="Teeling H."/>
            <person name="Lombardot T."/>
            <person name="Ludwig W."/>
            <person name="Gade D."/>
            <person name="Beck A."/>
            <person name="Borzym K."/>
            <person name="Heitmann K."/>
            <person name="Rabus R."/>
            <person name="Schlesner H."/>
            <person name="Amann R."/>
            <person name="Reinhardt R."/>
        </authorList>
    </citation>
    <scope>NUCLEOTIDE SEQUENCE [LARGE SCALE GENOMIC DNA]</scope>
    <source>
        <strain evidence="3">DSM 10527 / NCIMB 13988 / SH1</strain>
    </source>
</reference>
<keyword evidence="1" id="KW-1133">Transmembrane helix</keyword>
<proteinExistence type="predicted"/>
<dbReference type="HOGENOM" id="CLU_1748209_0_0_0"/>
<dbReference type="InParanoid" id="Q7UXR1"/>
<name>Q7UXR1_RHOBA</name>
<evidence type="ECO:0000313" key="2">
    <source>
        <dbReference type="EMBL" id="CAD71942.1"/>
    </source>
</evidence>
<keyword evidence="1" id="KW-0812">Transmembrane</keyword>
<evidence type="ECO:0000313" key="3">
    <source>
        <dbReference type="Proteomes" id="UP000001025"/>
    </source>
</evidence>
<protein>
    <submittedName>
        <fullName evidence="2">Uncharacterized protein</fullName>
    </submittedName>
</protein>
<feature type="transmembrane region" description="Helical" evidence="1">
    <location>
        <begin position="64"/>
        <end position="82"/>
    </location>
</feature>
<dbReference type="Proteomes" id="UP000001025">
    <property type="component" value="Chromosome"/>
</dbReference>
<dbReference type="AlphaFoldDB" id="Q7UXR1"/>
<accession>Q7UXR1</accession>
<dbReference type="EnsemblBacteria" id="CAD71942">
    <property type="protein sequence ID" value="CAD71942"/>
    <property type="gene ID" value="RB1175"/>
</dbReference>
<gene>
    <name evidence="2" type="ordered locus">RB1175</name>
</gene>
<evidence type="ECO:0000256" key="1">
    <source>
        <dbReference type="SAM" id="Phobius"/>
    </source>
</evidence>
<organism evidence="2 3">
    <name type="scientific">Rhodopirellula baltica (strain DSM 10527 / NCIMB 13988 / SH1)</name>
    <dbReference type="NCBI Taxonomy" id="243090"/>
    <lineage>
        <taxon>Bacteria</taxon>
        <taxon>Pseudomonadati</taxon>
        <taxon>Planctomycetota</taxon>
        <taxon>Planctomycetia</taxon>
        <taxon>Pirellulales</taxon>
        <taxon>Pirellulaceae</taxon>
        <taxon>Rhodopirellula</taxon>
    </lineage>
</organism>
<dbReference type="KEGG" id="rba:RB1175"/>
<keyword evidence="3" id="KW-1185">Reference proteome</keyword>
<keyword evidence="1" id="KW-0472">Membrane</keyword>
<dbReference type="EMBL" id="BX294134">
    <property type="protein sequence ID" value="CAD71942.1"/>
    <property type="molecule type" value="Genomic_DNA"/>
</dbReference>
<sequence>MKLELRALSRFGAVDGEETLLRKNPVGDSNWVSFFERCNGLSTVGLVGFLLKTFAERFVVEDQFSLLLFFGAFDLAFAAVAAESNLGSVDSDQRFRVHFAATEWACLLFVLFGLNQLAVGLSCELLRCLGEFAFATVAAEEHLAFFVFG</sequence>